<accession>A0ABY9Y8Q2</accession>
<protein>
    <recommendedName>
        <fullName evidence="4">PepSY domain-containing protein</fullName>
    </recommendedName>
</protein>
<dbReference type="Proteomes" id="UP001305421">
    <property type="component" value="Chromosome"/>
</dbReference>
<reference evidence="2 3" key="1">
    <citation type="submission" date="2022-12" db="EMBL/GenBank/DDBJ databases">
        <title>Two new species, Stenotrophomonas aracearum and Stenotrophomonas oahuensis, isolated from Anthurium (Araceae family) in Hawaii.</title>
        <authorList>
            <person name="Chunag S.C."/>
            <person name="Dobhal S."/>
            <person name="Alvarez A."/>
            <person name="Arif M."/>
        </authorList>
    </citation>
    <scope>NUCLEOTIDE SEQUENCE [LARGE SCALE GENOMIC DNA]</scope>
    <source>
        <strain evidence="2 3">A5588</strain>
    </source>
</reference>
<evidence type="ECO:0000256" key="1">
    <source>
        <dbReference type="SAM" id="SignalP"/>
    </source>
</evidence>
<proteinExistence type="predicted"/>
<dbReference type="EMBL" id="CP115543">
    <property type="protein sequence ID" value="WNH47246.1"/>
    <property type="molecule type" value="Genomic_DNA"/>
</dbReference>
<keyword evidence="3" id="KW-1185">Reference proteome</keyword>
<feature type="signal peptide" evidence="1">
    <location>
        <begin position="1"/>
        <end position="23"/>
    </location>
</feature>
<evidence type="ECO:0008006" key="4">
    <source>
        <dbReference type="Google" id="ProtNLM"/>
    </source>
</evidence>
<dbReference type="RefSeq" id="WP_311182023.1">
    <property type="nucleotide sequence ID" value="NZ_CP115543.1"/>
</dbReference>
<feature type="chain" id="PRO_5047313817" description="PepSY domain-containing protein" evidence="1">
    <location>
        <begin position="24"/>
        <end position="150"/>
    </location>
</feature>
<name>A0ABY9Y8Q2_9GAMM</name>
<sequence>MSNRSRWCCLALAGFLVAHTAIAGEGPRPGDAQYVKGGHSIGPLIEVPVDKLGLNPDARERTAHQFVRDKNLQGMVATAAGSSDLIMAVTTPEERRALVDRRSSSEGFFFNVVFHDGSSVVIRLDLDHANGRYERGSARSATGVELADEV</sequence>
<gene>
    <name evidence="2" type="ORF">PDM28_11080</name>
</gene>
<keyword evidence="1" id="KW-0732">Signal</keyword>
<evidence type="ECO:0000313" key="2">
    <source>
        <dbReference type="EMBL" id="WNH47246.1"/>
    </source>
</evidence>
<evidence type="ECO:0000313" key="3">
    <source>
        <dbReference type="Proteomes" id="UP001305421"/>
    </source>
</evidence>
<organism evidence="2 3">
    <name type="scientific">Stenotrophomonas aracearum</name>
    <dbReference type="NCBI Taxonomy" id="3003272"/>
    <lineage>
        <taxon>Bacteria</taxon>
        <taxon>Pseudomonadati</taxon>
        <taxon>Pseudomonadota</taxon>
        <taxon>Gammaproteobacteria</taxon>
        <taxon>Lysobacterales</taxon>
        <taxon>Lysobacteraceae</taxon>
        <taxon>Stenotrophomonas</taxon>
    </lineage>
</organism>